<dbReference type="SUPFAM" id="SSF46785">
    <property type="entry name" value="Winged helix' DNA-binding domain"/>
    <property type="match status" value="1"/>
</dbReference>
<evidence type="ECO:0000313" key="2">
    <source>
        <dbReference type="Proteomes" id="UP000001169"/>
    </source>
</evidence>
<dbReference type="KEGG" id="hma:pNG6075"/>
<sequence length="158" mass="17735">MTLEPRSRLSSWDQWDASPAIGHHIPRTTYYRIMGDDSVSSEDTPEVQDVLDALDDPACRAILQETIEPMTANELLDACDIPKSTLYRKLELLSSASLVREQETINPGGGRVTYYERSFEDVTISMDDTGTFSVSVDRPPKSTDERLADIWSMMGDEV</sequence>
<proteinExistence type="predicted"/>
<dbReference type="Gene3D" id="1.10.10.10">
    <property type="entry name" value="Winged helix-like DNA-binding domain superfamily/Winged helix DNA-binding domain"/>
    <property type="match status" value="1"/>
</dbReference>
<keyword evidence="2" id="KW-1185">Reference proteome</keyword>
<evidence type="ECO:0008006" key="3">
    <source>
        <dbReference type="Google" id="ProtNLM"/>
    </source>
</evidence>
<protein>
    <recommendedName>
        <fullName evidence="3">ArsR family transcriptional regulator</fullName>
    </recommendedName>
</protein>
<name>Q5V733_HALMA</name>
<geneLocation type="plasmid" evidence="1 2">
    <name>pNG600</name>
</geneLocation>
<dbReference type="InterPro" id="IPR036388">
    <property type="entry name" value="WH-like_DNA-bd_sf"/>
</dbReference>
<dbReference type="InterPro" id="IPR011991">
    <property type="entry name" value="ArsR-like_HTH"/>
</dbReference>
<keyword evidence="1" id="KW-0614">Plasmid</keyword>
<evidence type="ECO:0000313" key="1">
    <source>
        <dbReference type="EMBL" id="AAV44625.1"/>
    </source>
</evidence>
<gene>
    <name evidence="1" type="ordered locus">pNG6075</name>
</gene>
<dbReference type="EnsemblBacteria" id="AAV44625">
    <property type="protein sequence ID" value="AAV44625"/>
    <property type="gene ID" value="pNG6075"/>
</dbReference>
<accession>Q5V733</accession>
<dbReference type="Pfam" id="PF12840">
    <property type="entry name" value="HTH_20"/>
    <property type="match status" value="1"/>
</dbReference>
<dbReference type="Proteomes" id="UP000001169">
    <property type="component" value="Plasmid pNG600"/>
</dbReference>
<dbReference type="EMBL" id="AY596295">
    <property type="protein sequence ID" value="AAV44625.1"/>
    <property type="molecule type" value="Genomic_DNA"/>
</dbReference>
<dbReference type="CDD" id="cd00090">
    <property type="entry name" value="HTH_ARSR"/>
    <property type="match status" value="1"/>
</dbReference>
<organism evidence="1 2">
    <name type="scientific">Haloarcula marismortui (strain ATCC 43049 / DSM 3752 / JCM 8966 / VKM B-1809)</name>
    <name type="common">Halobacterium marismortui</name>
    <dbReference type="NCBI Taxonomy" id="272569"/>
    <lineage>
        <taxon>Archaea</taxon>
        <taxon>Methanobacteriati</taxon>
        <taxon>Methanobacteriota</taxon>
        <taxon>Stenosarchaea group</taxon>
        <taxon>Halobacteria</taxon>
        <taxon>Halobacteriales</taxon>
        <taxon>Haloarculaceae</taxon>
        <taxon>Haloarcula</taxon>
    </lineage>
</organism>
<dbReference type="PATRIC" id="fig|272569.17.peg.367"/>
<dbReference type="HOGENOM" id="CLU_124803_1_0_2"/>
<reference evidence="1 2" key="1">
    <citation type="journal article" date="2004" name="Genome Res.">
        <title>Genome sequence of Haloarcula marismortui: a halophilic archaeon from the Dead Sea.</title>
        <authorList>
            <person name="Baliga N.S."/>
            <person name="Bonneau R."/>
            <person name="Facciotti M.T."/>
            <person name="Pan M."/>
            <person name="Glusman G."/>
            <person name="Deutsch E.W."/>
            <person name="Shannon P."/>
            <person name="Chiu Y."/>
            <person name="Weng R.S."/>
            <person name="Gan R.R."/>
            <person name="Hung P."/>
            <person name="Date S.V."/>
            <person name="Marcotte E."/>
            <person name="Hood L."/>
            <person name="Ng W.V."/>
        </authorList>
    </citation>
    <scope>NUCLEOTIDE SEQUENCE [LARGE SCALE GENOMIC DNA]</scope>
    <source>
        <strain evidence="2">ATCC 43049 / DSM 3752 / JCM 8966 / VKM B-1809</strain>
        <plasmid evidence="2">Plasmid pNG600</plasmid>
    </source>
</reference>
<dbReference type="InterPro" id="IPR036390">
    <property type="entry name" value="WH_DNA-bd_sf"/>
</dbReference>
<dbReference type="AlphaFoldDB" id="Q5V733"/>